<gene>
    <name evidence="1" type="ORF">CLHOM_27120</name>
</gene>
<dbReference type="PANTHER" id="PTHR30024:SF2">
    <property type="entry name" value="ABC TRANSPORTER SUBSTRATE-BINDING PROTEIN"/>
    <property type="match status" value="1"/>
</dbReference>
<accession>A0A0L6Z7M6</accession>
<dbReference type="Proteomes" id="UP000037043">
    <property type="component" value="Unassembled WGS sequence"/>
</dbReference>
<dbReference type="PATRIC" id="fig|1121318.3.peg.2725"/>
<evidence type="ECO:0000313" key="2">
    <source>
        <dbReference type="Proteomes" id="UP000037043"/>
    </source>
</evidence>
<reference evidence="2" key="1">
    <citation type="submission" date="2015-08" db="EMBL/GenBank/DDBJ databases">
        <title>Genome sequence of the strict anaerobe Clostridium homopropionicum LuHBu1 (DSM 5847T).</title>
        <authorList>
            <person name="Poehlein A."/>
            <person name="Beck M."/>
            <person name="Schiel-Bengelsdorf B."/>
            <person name="Bengelsdorf F.R."/>
            <person name="Daniel R."/>
            <person name="Duerre P."/>
        </authorList>
    </citation>
    <scope>NUCLEOTIDE SEQUENCE [LARGE SCALE GENOMIC DNA]</scope>
    <source>
        <strain evidence="2">DSM 5847</strain>
    </source>
</reference>
<dbReference type="Gene3D" id="3.40.190.10">
    <property type="entry name" value="Periplasmic binding protein-like II"/>
    <property type="match status" value="2"/>
</dbReference>
<dbReference type="EMBL" id="LHUR01000031">
    <property type="protein sequence ID" value="KOA18972.1"/>
    <property type="molecule type" value="Genomic_DNA"/>
</dbReference>
<dbReference type="PANTHER" id="PTHR30024">
    <property type="entry name" value="ALIPHATIC SULFONATES-BINDING PROTEIN-RELATED"/>
    <property type="match status" value="1"/>
</dbReference>
<dbReference type="SUPFAM" id="SSF53850">
    <property type="entry name" value="Periplasmic binding protein-like II"/>
    <property type="match status" value="1"/>
</dbReference>
<protein>
    <submittedName>
        <fullName evidence="1">Alkanesulfonate transporter substrate-binding subunit</fullName>
    </submittedName>
</protein>
<dbReference type="STRING" id="36844.SAMN04488501_10941"/>
<proteinExistence type="predicted"/>
<keyword evidence="2" id="KW-1185">Reference proteome</keyword>
<dbReference type="Pfam" id="PF13379">
    <property type="entry name" value="NMT1_2"/>
    <property type="match status" value="1"/>
</dbReference>
<comment type="caution">
    <text evidence="1">The sequence shown here is derived from an EMBL/GenBank/DDBJ whole genome shotgun (WGS) entry which is preliminary data.</text>
</comment>
<evidence type="ECO:0000313" key="1">
    <source>
        <dbReference type="EMBL" id="KOA18972.1"/>
    </source>
</evidence>
<dbReference type="PROSITE" id="PS51257">
    <property type="entry name" value="PROKAR_LIPOPROTEIN"/>
    <property type="match status" value="1"/>
</dbReference>
<organism evidence="1 2">
    <name type="scientific">Clostridium homopropionicum DSM 5847</name>
    <dbReference type="NCBI Taxonomy" id="1121318"/>
    <lineage>
        <taxon>Bacteria</taxon>
        <taxon>Bacillati</taxon>
        <taxon>Bacillota</taxon>
        <taxon>Clostridia</taxon>
        <taxon>Eubacteriales</taxon>
        <taxon>Clostridiaceae</taxon>
        <taxon>Clostridium</taxon>
    </lineage>
</organism>
<dbReference type="RefSeq" id="WP_052222195.1">
    <property type="nucleotide sequence ID" value="NZ_LHUR01000031.1"/>
</dbReference>
<dbReference type="AlphaFoldDB" id="A0A0L6Z7M6"/>
<sequence>MTKTFQFKYKALLFIFLCFLNFSFLLMACSNKNEEKVSTKLRIAEQYGLAYAPLQIMKANKILEKNLPGIEISWQQVSNTTAIREAMLSNKIDAGFMAIPPFLIGLDKGMEWKIASGLSYSPTKLITNKNDLKSLEDFTNEDKIALPQPGSVQHILLSMACEKQFGDSHKLDNLILTLSHPDAMNSLLSGNGVSAHFASPPYIGEELKNDKMHIVLDGRDVMEGDFTFIIGVTTKEFYTKNPKLYSGFVKSIDEAIDFINNNTNKAAEILAPSYNLSKEQTYKLLTADGNKYSTKVEGLEKFSQFMLKNEYISKTYTLKEVMWNDNESKK</sequence>
<name>A0A0L6Z7M6_9CLOT</name>